<feature type="region of interest" description="Disordered" evidence="1">
    <location>
        <begin position="39"/>
        <end position="61"/>
    </location>
</feature>
<dbReference type="PATRIC" id="fig|595434.4.peg.6029"/>
<protein>
    <submittedName>
        <fullName evidence="2">Uncharacterized protein</fullName>
    </submittedName>
</protein>
<evidence type="ECO:0000256" key="1">
    <source>
        <dbReference type="SAM" id="MobiDB-lite"/>
    </source>
</evidence>
<comment type="caution">
    <text evidence="2">The sequence shown here is derived from an EMBL/GenBank/DDBJ whole genome shotgun (WGS) entry which is preliminary data.</text>
</comment>
<proteinExistence type="predicted"/>
<name>A0A0J1B566_RHOIS</name>
<reference evidence="2" key="1">
    <citation type="submission" date="2015-05" db="EMBL/GenBank/DDBJ databases">
        <title>Permanent draft genome of Rhodopirellula islandicus K833.</title>
        <authorList>
            <person name="Kizina J."/>
            <person name="Richter M."/>
            <person name="Glockner F.O."/>
            <person name="Harder J."/>
        </authorList>
    </citation>
    <scope>NUCLEOTIDE SEQUENCE [LARGE SCALE GENOMIC DNA]</scope>
    <source>
        <strain evidence="2">K833</strain>
    </source>
</reference>
<keyword evidence="3" id="KW-1185">Reference proteome</keyword>
<dbReference type="AlphaFoldDB" id="A0A0J1B566"/>
<accession>A0A0J1B566</accession>
<dbReference type="EMBL" id="LECT01000052">
    <property type="protein sequence ID" value="KLU01626.1"/>
    <property type="molecule type" value="Genomic_DNA"/>
</dbReference>
<gene>
    <name evidence="2" type="ORF">RISK_006342</name>
</gene>
<evidence type="ECO:0000313" key="3">
    <source>
        <dbReference type="Proteomes" id="UP000036367"/>
    </source>
</evidence>
<organism evidence="2 3">
    <name type="scientific">Rhodopirellula islandica</name>
    <dbReference type="NCBI Taxonomy" id="595434"/>
    <lineage>
        <taxon>Bacteria</taxon>
        <taxon>Pseudomonadati</taxon>
        <taxon>Planctomycetota</taxon>
        <taxon>Planctomycetia</taxon>
        <taxon>Pirellulales</taxon>
        <taxon>Pirellulaceae</taxon>
        <taxon>Rhodopirellula</taxon>
    </lineage>
</organism>
<dbReference type="Proteomes" id="UP000036367">
    <property type="component" value="Unassembled WGS sequence"/>
</dbReference>
<sequence>MPENAAGQQGVATFYRTFTPMAVVWTLLGIWAHACMPPRVCGPDDTESREGAGPLPQTATR</sequence>
<evidence type="ECO:0000313" key="2">
    <source>
        <dbReference type="EMBL" id="KLU01626.1"/>
    </source>
</evidence>
<dbReference type="STRING" id="595434.RISK_006342"/>